<keyword evidence="1" id="KW-0064">Aspartyl protease</keyword>
<feature type="domain" description="Retrovirus-related Pol polyprotein from transposon TNT 1-94-like beta-barrel" evidence="3">
    <location>
        <begin position="575"/>
        <end position="619"/>
    </location>
</feature>
<dbReference type="CDD" id="cd09272">
    <property type="entry name" value="RNase_HI_RT_Ty1"/>
    <property type="match status" value="1"/>
</dbReference>
<proteinExistence type="predicted"/>
<feature type="region of interest" description="Disordered" evidence="2">
    <location>
        <begin position="258"/>
        <end position="280"/>
    </location>
</feature>
<dbReference type="CDD" id="cd00303">
    <property type="entry name" value="retropepsin_like"/>
    <property type="match status" value="1"/>
</dbReference>
<dbReference type="Pfam" id="PF22936">
    <property type="entry name" value="Pol_BBD"/>
    <property type="match status" value="1"/>
</dbReference>
<dbReference type="Pfam" id="PF08284">
    <property type="entry name" value="RVP_2"/>
    <property type="match status" value="1"/>
</dbReference>
<dbReference type="SUPFAM" id="SSF53098">
    <property type="entry name" value="Ribonuclease H-like"/>
    <property type="match status" value="1"/>
</dbReference>
<comment type="caution">
    <text evidence="4">The sequence shown here is derived from an EMBL/GenBank/DDBJ whole genome shotgun (WGS) entry which is preliminary data.</text>
</comment>
<accession>A0A699GNI7</accession>
<dbReference type="GO" id="GO:0003676">
    <property type="term" value="F:nucleic acid binding"/>
    <property type="evidence" value="ECO:0007669"/>
    <property type="project" value="InterPro"/>
</dbReference>
<name>A0A699GNI7_TANCI</name>
<dbReference type="Gene3D" id="2.40.70.10">
    <property type="entry name" value="Acid Proteases"/>
    <property type="match status" value="1"/>
</dbReference>
<sequence length="1755" mass="202953">MYTLAEFMILSSGDNRPPMLEKHLYDSWKSSMELYTQNREHRRMILESVEHGPLIWPTIEENSVTKTKKYKEFSATEKIQADRDLKATNIILQGLPSDVYSLVNHHRVAKDLLERVQLLVQEQFQVNTKFLNSLPPEWSKFATDVKLVRDLHTTNFDQLNAYIEQHKLHANEVRIMCERNQDPLTLVVNHQMTPSYFNTYQSSYNNPQFQQQFLPSQSPQYGSIHPTQHYSTTYSPTPYAITYSSTLYPNAYSPTGRQNSFDAGTSGTRSNILGTRGNNSGQQRVVKCLNCQGKGHMARQRPKPKRKRDATWFSDKVLLVEAQRSGKVLNEEELEFLVDPGVAEGPVTQTVITHNTAYQADDLDAYDSDCDDFSTTKAVLMASLSSYRSDILSEEKEFLTKTFIVFKNESKEKEAKNIDKEIALEKKVKELDNIVCKMGQSVQTVHMFTKPQAFYDNNRKQYFGKRFVPQQELSDEQAFQLQTLHPNTDQSASSPVKIKALRELPKCVNLVQELLEYVRDTFPDIHKPSEKLVVVIPFNKKKRVREPIPLKVVAQEYVVTKVYTRRHKVVQIVLWYLDSGCSKHMTEHRSQLTNFVHKFLGTVKFGNDPIAKIMGKKYILAIVDDYSRFTWVKFLASKDEALDFIIKFLKMIQVRLNAPVRNIRTDNRTEFVNQTLRSYYESVVAAAPRAVDLADSHVSVSIDQDAPSTNSTSQGSSSNVRPIPTPFKSLCRWNKDHLIANVIEDPSRSVSTREQLHTDAMWCYFDAFLTSLEQKNFKQAMTKPSWIDSMQEEIHEFKRLQVWGLVPCPDIVMLIKLKWIYNVNTGEFSGVLKNKARLVTQGFSKSNQQEYDDFLNGCQNGFLKWRAHRRDTPMVEKNKLDEDLQETPVDATLYRGMIRSLMYLTSSRPDLIYAVCLCARYQAKHIEKHLNAVKRIFRYLKGTINMGLWYSKDTNYGLQFNKIPLYCDNKSAIALCCNNIQHSRAKHIDVRYHFIKEHVKNGIVELYFVQMEYQLADIFTKPLPRERFNFLIKKLGMRSMSSKTLKRRQRKRTSKGGYSRSEDETEPPATHGTRFPTSKSLTKYDIDSREFSIGEMMIGCSVWTIRYRVDSDHFMTSLPEGNSSNVNGDSVDVNTRRYVEEALARIRRSMDEMLNQIHGISLQNLTGVANKQQTQYRRLTKVEFPKFSGDDAKGWIFKCEQFFLIDTIPEDLKASSSRFRNNRCNTNVSTKPLLAFPNTTRNWSSKTNTNPPRKQLSQKEYEEKISKNLCFYCDKKYVPGHKCEGQLFTLVVLSDQEEQEVEFVDAYENLDEMETREELHILADSVWTHRFLDTKMAKRLGCAIRPTCPLTVHVAGEKKLLNVSECKRFTWKLKEETFVTDVMLLPLGGYDMVLGIQWLSTLGDIKSNFKDLRMDFIYNNKKIVLRDMPAFGEQRNDKVLKHELTQIMENFSDVFEDPYELPPKRNHDHRIPLILGTSPVNIGPYRHPPIQKDAIESMVKELLESWVIKPSQIPFAYPIVIVKKMDNTWRMCVDYRQLNKSTLKDKFPITIIDELIVYGQSPPVHVPYLGGLSKVDAVDRTLEVREQVIQMLKFHLNRSQNWMKQQADKRRSDRVLKLCQRSLPLTQVMELPSCNKEGLMEHEPIALLDRKMATYASSVPLTSQWERCNAVILAWLLGSISDDLYLSYVYSENAAEIPEYYVSLLSINKLVWDSKLHVGFDEYDCIIQDLKKENILGTGSEAGGLYVFHIECKAS</sequence>
<feature type="compositionally biased region" description="Basic residues" evidence="2">
    <location>
        <begin position="1044"/>
        <end position="1054"/>
    </location>
</feature>
<feature type="region of interest" description="Disordered" evidence="2">
    <location>
        <begin position="1041"/>
        <end position="1079"/>
    </location>
</feature>
<dbReference type="InterPro" id="IPR032567">
    <property type="entry name" value="RTL1-rel"/>
</dbReference>
<evidence type="ECO:0000256" key="2">
    <source>
        <dbReference type="SAM" id="MobiDB-lite"/>
    </source>
</evidence>
<feature type="compositionally biased region" description="Polar residues" evidence="2">
    <location>
        <begin position="1239"/>
        <end position="1252"/>
    </location>
</feature>
<dbReference type="PANTHER" id="PTHR15503:SF22">
    <property type="entry name" value="TRANSPOSON TY3-I GAG POLYPROTEIN"/>
    <property type="match status" value="1"/>
</dbReference>
<evidence type="ECO:0000259" key="3">
    <source>
        <dbReference type="Pfam" id="PF22936"/>
    </source>
</evidence>
<feature type="region of interest" description="Disordered" evidence="2">
    <location>
        <begin position="703"/>
        <end position="723"/>
    </location>
</feature>
<feature type="compositionally biased region" description="Low complexity" evidence="2">
    <location>
        <begin position="708"/>
        <end position="719"/>
    </location>
</feature>
<dbReference type="InterPro" id="IPR021109">
    <property type="entry name" value="Peptidase_aspartic_dom_sf"/>
</dbReference>
<dbReference type="InterPro" id="IPR036397">
    <property type="entry name" value="RNaseH_sf"/>
</dbReference>
<dbReference type="SUPFAM" id="SSF56672">
    <property type="entry name" value="DNA/RNA polymerases"/>
    <property type="match status" value="1"/>
</dbReference>
<dbReference type="InterPro" id="IPR043502">
    <property type="entry name" value="DNA/RNA_pol_sf"/>
</dbReference>
<dbReference type="Gene3D" id="3.10.10.10">
    <property type="entry name" value="HIV Type 1 Reverse Transcriptase, subunit A, domain 1"/>
    <property type="match status" value="1"/>
</dbReference>
<protein>
    <recommendedName>
        <fullName evidence="3">Retrovirus-related Pol polyprotein from transposon TNT 1-94-like beta-barrel domain-containing protein</fullName>
    </recommendedName>
</protein>
<keyword evidence="1" id="KW-0645">Protease</keyword>
<feature type="region of interest" description="Disordered" evidence="2">
    <location>
        <begin position="1239"/>
        <end position="1258"/>
    </location>
</feature>
<dbReference type="PANTHER" id="PTHR15503">
    <property type="entry name" value="LDOC1 RELATED"/>
    <property type="match status" value="1"/>
</dbReference>
<evidence type="ECO:0000313" key="4">
    <source>
        <dbReference type="EMBL" id="GEU29625.1"/>
    </source>
</evidence>
<dbReference type="InterPro" id="IPR012337">
    <property type="entry name" value="RNaseH-like_sf"/>
</dbReference>
<dbReference type="Gene3D" id="3.30.420.10">
    <property type="entry name" value="Ribonuclease H-like superfamily/Ribonuclease H"/>
    <property type="match status" value="1"/>
</dbReference>
<dbReference type="InterPro" id="IPR054722">
    <property type="entry name" value="PolX-like_BBD"/>
</dbReference>
<dbReference type="GO" id="GO:0004190">
    <property type="term" value="F:aspartic-type endopeptidase activity"/>
    <property type="evidence" value="ECO:0007669"/>
    <property type="project" value="UniProtKB-KW"/>
</dbReference>
<reference evidence="4" key="1">
    <citation type="journal article" date="2019" name="Sci. Rep.">
        <title>Draft genome of Tanacetum cinerariifolium, the natural source of mosquito coil.</title>
        <authorList>
            <person name="Yamashiro T."/>
            <person name="Shiraishi A."/>
            <person name="Satake H."/>
            <person name="Nakayama K."/>
        </authorList>
    </citation>
    <scope>NUCLEOTIDE SEQUENCE</scope>
</reference>
<evidence type="ECO:0000256" key="1">
    <source>
        <dbReference type="ARBA" id="ARBA00022750"/>
    </source>
</evidence>
<organism evidence="4">
    <name type="scientific">Tanacetum cinerariifolium</name>
    <name type="common">Dalmatian daisy</name>
    <name type="synonym">Chrysanthemum cinerariifolium</name>
    <dbReference type="NCBI Taxonomy" id="118510"/>
    <lineage>
        <taxon>Eukaryota</taxon>
        <taxon>Viridiplantae</taxon>
        <taxon>Streptophyta</taxon>
        <taxon>Embryophyta</taxon>
        <taxon>Tracheophyta</taxon>
        <taxon>Spermatophyta</taxon>
        <taxon>Magnoliopsida</taxon>
        <taxon>eudicotyledons</taxon>
        <taxon>Gunneridae</taxon>
        <taxon>Pentapetalae</taxon>
        <taxon>asterids</taxon>
        <taxon>campanulids</taxon>
        <taxon>Asterales</taxon>
        <taxon>Asteraceae</taxon>
        <taxon>Asteroideae</taxon>
        <taxon>Anthemideae</taxon>
        <taxon>Anthemidinae</taxon>
        <taxon>Tanacetum</taxon>
    </lineage>
</organism>
<keyword evidence="1" id="KW-0378">Hydrolase</keyword>
<gene>
    <name evidence="4" type="ORF">Tci_001603</name>
</gene>
<dbReference type="EMBL" id="BKCJ010000085">
    <property type="protein sequence ID" value="GEU29625.1"/>
    <property type="molecule type" value="Genomic_DNA"/>
</dbReference>